<evidence type="ECO:0000313" key="2">
    <source>
        <dbReference type="EMBL" id="CUR42410.1"/>
    </source>
</evidence>
<organism evidence="2 3">
    <name type="scientific">Limosilactobacillus reuteri</name>
    <name type="common">Lactobacillus reuteri</name>
    <dbReference type="NCBI Taxonomy" id="1598"/>
    <lineage>
        <taxon>Bacteria</taxon>
        <taxon>Bacillati</taxon>
        <taxon>Bacillota</taxon>
        <taxon>Bacilli</taxon>
        <taxon>Lactobacillales</taxon>
        <taxon>Lactobacillaceae</taxon>
        <taxon>Limosilactobacillus</taxon>
    </lineage>
</organism>
<dbReference type="Proteomes" id="UP000235484">
    <property type="component" value="Unassembled WGS sequence"/>
</dbReference>
<keyword evidence="1" id="KW-0812">Transmembrane</keyword>
<accession>A0A0U5JZV3</accession>
<protein>
    <submittedName>
        <fullName evidence="2">Uncharacterized protein</fullName>
    </submittedName>
</protein>
<proteinExistence type="predicted"/>
<evidence type="ECO:0000256" key="1">
    <source>
        <dbReference type="SAM" id="Phobius"/>
    </source>
</evidence>
<dbReference type="AlphaFoldDB" id="A0A0U5JZV3"/>
<gene>
    <name evidence="2" type="ORF">LRLP16767_LR202_02091</name>
</gene>
<dbReference type="EMBL" id="LN887683">
    <property type="protein sequence ID" value="CUR42410.1"/>
    <property type="molecule type" value="Genomic_DNA"/>
</dbReference>
<name>A0A0U5JZV3_LIMRT</name>
<evidence type="ECO:0000313" key="3">
    <source>
        <dbReference type="Proteomes" id="UP000235484"/>
    </source>
</evidence>
<sequence>MKFIAMLMVPVMFIGALLIKPELIGVGLFVTSLIVEFLIIYLVTYMLEDHL</sequence>
<reference evidence="3" key="1">
    <citation type="submission" date="2015-10" db="EMBL/GenBank/DDBJ databases">
        <authorList>
            <person name="Crossman L.C."/>
        </authorList>
    </citation>
    <scope>NUCLEOTIDE SEQUENCE [LARGE SCALE GENOMIC DNA]</scope>
    <source>
        <strain evidence="3">20-2</strain>
    </source>
</reference>
<keyword evidence="1" id="KW-0472">Membrane</keyword>
<feature type="transmembrane region" description="Helical" evidence="1">
    <location>
        <begin position="28"/>
        <end position="47"/>
    </location>
</feature>
<keyword evidence="1" id="KW-1133">Transmembrane helix</keyword>